<dbReference type="InterPro" id="IPR013033">
    <property type="entry name" value="MinC"/>
</dbReference>
<dbReference type="RefSeq" id="WP_191818574.1">
    <property type="nucleotide sequence ID" value="NZ_JACYFT010000001.1"/>
</dbReference>
<evidence type="ECO:0000259" key="8">
    <source>
        <dbReference type="Pfam" id="PF05209"/>
    </source>
</evidence>
<dbReference type="Gene3D" id="2.160.20.70">
    <property type="match status" value="1"/>
</dbReference>
<evidence type="ECO:0000256" key="2">
    <source>
        <dbReference type="ARBA" id="ARBA00022618"/>
    </source>
</evidence>
<evidence type="ECO:0000256" key="4">
    <source>
        <dbReference type="ARBA" id="ARBA00023306"/>
    </source>
</evidence>
<sequence length="258" mass="27267">MSLASAAPLSHCYDIKSADLPLLALLLKTTDIHAVEAALKAQLAESPGFFDHDPVVIDVSALELDETCPVMDFAGLTDLLRQQGLVPLAIKGAEGLQKDAAQACGLVDASDLRVRRPMPQQAAPEAVQAAIEPEPRVPPPAQAVPTLVIDKPLRSGQQVYAKGSDLIVLAMVNPGAEVIADGHIHVYAPLRGKAIAGARGNTQARIFAQCMEPELVSIAGIYRTTDKELASEVRGRPAQVFLQTGPDGEKLLIQPLSA</sequence>
<keyword evidence="3 6" id="KW-0717">Septation</keyword>
<dbReference type="PANTHER" id="PTHR34108:SF1">
    <property type="entry name" value="SEPTUM SITE-DETERMINING PROTEIN MINC"/>
    <property type="match status" value="1"/>
</dbReference>
<reference evidence="9" key="1">
    <citation type="submission" date="2020-09" db="EMBL/GenBank/DDBJ databases">
        <title>Genome seq and assembly of Limnohabitants sp.</title>
        <authorList>
            <person name="Chhetri G."/>
        </authorList>
    </citation>
    <scope>NUCLEOTIDE SEQUENCE</scope>
    <source>
        <strain evidence="9">JUR4</strain>
    </source>
</reference>
<evidence type="ECO:0000256" key="5">
    <source>
        <dbReference type="ARBA" id="ARBA00025606"/>
    </source>
</evidence>
<dbReference type="EMBL" id="JACYFT010000001">
    <property type="protein sequence ID" value="MBD8050159.1"/>
    <property type="molecule type" value="Genomic_DNA"/>
</dbReference>
<feature type="domain" description="Septum formation inhibitor MinC N-terminal" evidence="8">
    <location>
        <begin position="14"/>
        <end position="87"/>
    </location>
</feature>
<evidence type="ECO:0000256" key="6">
    <source>
        <dbReference type="HAMAP-Rule" id="MF_00267"/>
    </source>
</evidence>
<evidence type="ECO:0000313" key="9">
    <source>
        <dbReference type="EMBL" id="MBD8050159.1"/>
    </source>
</evidence>
<dbReference type="HAMAP" id="MF_00267">
    <property type="entry name" value="MinC"/>
    <property type="match status" value="1"/>
</dbReference>
<dbReference type="GO" id="GO:0000917">
    <property type="term" value="P:division septum assembly"/>
    <property type="evidence" value="ECO:0007669"/>
    <property type="project" value="UniProtKB-KW"/>
</dbReference>
<dbReference type="SUPFAM" id="SSF63848">
    <property type="entry name" value="Cell-division inhibitor MinC, C-terminal domain"/>
    <property type="match status" value="1"/>
</dbReference>
<dbReference type="AlphaFoldDB" id="A0A927FF05"/>
<dbReference type="Proteomes" id="UP000647424">
    <property type="component" value="Unassembled WGS sequence"/>
</dbReference>
<evidence type="ECO:0000259" key="7">
    <source>
        <dbReference type="Pfam" id="PF03775"/>
    </source>
</evidence>
<dbReference type="InterPro" id="IPR005526">
    <property type="entry name" value="Septum_form_inhib_MinC_C"/>
</dbReference>
<keyword evidence="10" id="KW-1185">Reference proteome</keyword>
<accession>A0A927FF05</accession>
<dbReference type="NCBIfam" id="TIGR01222">
    <property type="entry name" value="minC"/>
    <property type="match status" value="1"/>
</dbReference>
<keyword evidence="4 6" id="KW-0131">Cell cycle</keyword>
<evidence type="ECO:0000256" key="3">
    <source>
        <dbReference type="ARBA" id="ARBA00023210"/>
    </source>
</evidence>
<organism evidence="9 10">
    <name type="scientific">Limnohabitans radicicola</name>
    <dbReference type="NCBI Taxonomy" id="2771427"/>
    <lineage>
        <taxon>Bacteria</taxon>
        <taxon>Pseudomonadati</taxon>
        <taxon>Pseudomonadota</taxon>
        <taxon>Betaproteobacteria</taxon>
        <taxon>Burkholderiales</taxon>
        <taxon>Comamonadaceae</taxon>
        <taxon>Limnohabitans</taxon>
    </lineage>
</organism>
<comment type="subunit">
    <text evidence="6">Interacts with MinD and FtsZ.</text>
</comment>
<protein>
    <recommendedName>
        <fullName evidence="6">Probable septum site-determining protein MinC</fullName>
    </recommendedName>
</protein>
<evidence type="ECO:0000256" key="1">
    <source>
        <dbReference type="ARBA" id="ARBA00006291"/>
    </source>
</evidence>
<feature type="domain" description="Septum formation inhibitor MinC C-terminal" evidence="7">
    <location>
        <begin position="148"/>
        <end position="244"/>
    </location>
</feature>
<gene>
    <name evidence="6 9" type="primary">minC</name>
    <name evidence="9" type="ORF">IC609_06360</name>
</gene>
<dbReference type="Pfam" id="PF05209">
    <property type="entry name" value="MinC_N"/>
    <property type="match status" value="1"/>
</dbReference>
<comment type="caution">
    <text evidence="9">The sequence shown here is derived from an EMBL/GenBank/DDBJ whole genome shotgun (WGS) entry which is preliminary data.</text>
</comment>
<dbReference type="InterPro" id="IPR007874">
    <property type="entry name" value="MinC_N"/>
</dbReference>
<dbReference type="GO" id="GO:0000902">
    <property type="term" value="P:cell morphogenesis"/>
    <property type="evidence" value="ECO:0007669"/>
    <property type="project" value="InterPro"/>
</dbReference>
<dbReference type="GO" id="GO:1901891">
    <property type="term" value="P:regulation of cell septum assembly"/>
    <property type="evidence" value="ECO:0007669"/>
    <property type="project" value="InterPro"/>
</dbReference>
<name>A0A927FF05_9BURK</name>
<comment type="similarity">
    <text evidence="1 6">Belongs to the MinC family.</text>
</comment>
<evidence type="ECO:0000313" key="10">
    <source>
        <dbReference type="Proteomes" id="UP000647424"/>
    </source>
</evidence>
<dbReference type="PANTHER" id="PTHR34108">
    <property type="entry name" value="SEPTUM SITE-DETERMINING PROTEIN MINC"/>
    <property type="match status" value="1"/>
</dbReference>
<comment type="function">
    <text evidence="5 6">Cell division inhibitor that blocks the formation of polar Z ring septums. Rapidly oscillates between the poles of the cell to destabilize FtsZ filaments that have formed before they mature into polar Z rings. Prevents FtsZ polymerization.</text>
</comment>
<dbReference type="Pfam" id="PF03775">
    <property type="entry name" value="MinC_C"/>
    <property type="match status" value="1"/>
</dbReference>
<keyword evidence="2 6" id="KW-0132">Cell division</keyword>
<dbReference type="InterPro" id="IPR016098">
    <property type="entry name" value="CAP/MinC_C"/>
</dbReference>
<proteinExistence type="inferred from homology"/>
<dbReference type="GO" id="GO:0051302">
    <property type="term" value="P:regulation of cell division"/>
    <property type="evidence" value="ECO:0007669"/>
    <property type="project" value="InterPro"/>
</dbReference>
<dbReference type="Gene3D" id="3.30.70.260">
    <property type="match status" value="1"/>
</dbReference>
<dbReference type="InterPro" id="IPR036145">
    <property type="entry name" value="MinC_C_sf"/>
</dbReference>